<proteinExistence type="predicted"/>
<dbReference type="GO" id="GO:0005829">
    <property type="term" value="C:cytosol"/>
    <property type="evidence" value="ECO:0007669"/>
    <property type="project" value="TreeGrafter"/>
</dbReference>
<dbReference type="InterPro" id="IPR014710">
    <property type="entry name" value="RmlC-like_jellyroll"/>
</dbReference>
<organism evidence="6 7">
    <name type="scientific">Oceanibacterium hippocampi</name>
    <dbReference type="NCBI Taxonomy" id="745714"/>
    <lineage>
        <taxon>Bacteria</taxon>
        <taxon>Pseudomonadati</taxon>
        <taxon>Pseudomonadota</taxon>
        <taxon>Alphaproteobacteria</taxon>
        <taxon>Sneathiellales</taxon>
        <taxon>Sneathiellaceae</taxon>
        <taxon>Oceanibacterium</taxon>
    </lineage>
</organism>
<evidence type="ECO:0000259" key="5">
    <source>
        <dbReference type="PROSITE" id="PS51063"/>
    </source>
</evidence>
<gene>
    <name evidence="6" type="primary">ntcA</name>
    <name evidence="6" type="ORF">OCH7691_02987</name>
</gene>
<dbReference type="PANTHER" id="PTHR24567:SF68">
    <property type="entry name" value="DNA-BINDING TRANSCRIPTIONAL DUAL REGULATOR CRP"/>
    <property type="match status" value="1"/>
</dbReference>
<dbReference type="InterPro" id="IPR036388">
    <property type="entry name" value="WH-like_DNA-bd_sf"/>
</dbReference>
<dbReference type="PROSITE" id="PS51063">
    <property type="entry name" value="HTH_CRP_2"/>
    <property type="match status" value="1"/>
</dbReference>
<dbReference type="InterPro" id="IPR000595">
    <property type="entry name" value="cNMP-bd_dom"/>
</dbReference>
<keyword evidence="1" id="KW-0805">Transcription regulation</keyword>
<dbReference type="Proteomes" id="UP000193200">
    <property type="component" value="Unassembled WGS sequence"/>
</dbReference>
<feature type="domain" description="HTH crp-type" evidence="5">
    <location>
        <begin position="165"/>
        <end position="238"/>
    </location>
</feature>
<dbReference type="SUPFAM" id="SSF46785">
    <property type="entry name" value="Winged helix' DNA-binding domain"/>
    <property type="match status" value="1"/>
</dbReference>
<dbReference type="CDD" id="cd00038">
    <property type="entry name" value="CAP_ED"/>
    <property type="match status" value="1"/>
</dbReference>
<evidence type="ECO:0000256" key="2">
    <source>
        <dbReference type="ARBA" id="ARBA00023125"/>
    </source>
</evidence>
<dbReference type="EMBL" id="FWFR01000002">
    <property type="protein sequence ID" value="SLN65329.1"/>
    <property type="molecule type" value="Genomic_DNA"/>
</dbReference>
<dbReference type="InterPro" id="IPR050397">
    <property type="entry name" value="Env_Response_Regulators"/>
</dbReference>
<evidence type="ECO:0000259" key="4">
    <source>
        <dbReference type="PROSITE" id="PS50042"/>
    </source>
</evidence>
<name>A0A1Y5TJ42_9PROT</name>
<evidence type="ECO:0000313" key="7">
    <source>
        <dbReference type="Proteomes" id="UP000193200"/>
    </source>
</evidence>
<protein>
    <submittedName>
        <fullName evidence="6">Global nitrogen regulator</fullName>
    </submittedName>
</protein>
<dbReference type="InterPro" id="IPR036390">
    <property type="entry name" value="WH_DNA-bd_sf"/>
</dbReference>
<dbReference type="InterPro" id="IPR012318">
    <property type="entry name" value="HTH_CRP"/>
</dbReference>
<evidence type="ECO:0000256" key="1">
    <source>
        <dbReference type="ARBA" id="ARBA00023015"/>
    </source>
</evidence>
<dbReference type="SUPFAM" id="SSF51206">
    <property type="entry name" value="cAMP-binding domain-like"/>
    <property type="match status" value="1"/>
</dbReference>
<evidence type="ECO:0000256" key="3">
    <source>
        <dbReference type="ARBA" id="ARBA00023163"/>
    </source>
</evidence>
<dbReference type="InterPro" id="IPR018490">
    <property type="entry name" value="cNMP-bd_dom_sf"/>
</dbReference>
<dbReference type="Gene3D" id="1.10.10.10">
    <property type="entry name" value="Winged helix-like DNA-binding domain superfamily/Winged helix DNA-binding domain"/>
    <property type="match status" value="1"/>
</dbReference>
<evidence type="ECO:0000313" key="6">
    <source>
        <dbReference type="EMBL" id="SLN65329.1"/>
    </source>
</evidence>
<dbReference type="AlphaFoldDB" id="A0A1Y5TJ42"/>
<dbReference type="Gene3D" id="2.60.120.10">
    <property type="entry name" value="Jelly Rolls"/>
    <property type="match status" value="1"/>
</dbReference>
<dbReference type="PROSITE" id="PS50042">
    <property type="entry name" value="CNMP_BINDING_3"/>
    <property type="match status" value="1"/>
</dbReference>
<feature type="domain" description="Cyclic nucleotide-binding" evidence="4">
    <location>
        <begin position="31"/>
        <end position="134"/>
    </location>
</feature>
<dbReference type="Pfam" id="PF00027">
    <property type="entry name" value="cNMP_binding"/>
    <property type="match status" value="1"/>
</dbReference>
<dbReference type="Pfam" id="PF13545">
    <property type="entry name" value="HTH_Crp_2"/>
    <property type="match status" value="1"/>
</dbReference>
<keyword evidence="2" id="KW-0238">DNA-binding</keyword>
<keyword evidence="7" id="KW-1185">Reference proteome</keyword>
<dbReference type="SMART" id="SM00419">
    <property type="entry name" value="HTH_CRP"/>
    <property type="match status" value="1"/>
</dbReference>
<sequence length="240" mass="26539">MTVIDRSNRNAWVNAVVTDDDVAADVRQPDLFKSLTEIELDTVLARARLRKLTSDETLFLQGATHEGVFAIKSGMIRTYYSGPSGREITLAYWGPGNLVGTPEVLSKSVHVWSGTAVGPTEVYFFSGENMRQLISEIPRFAVAMIEALEFKGKCFSTLIHMLGTNSVPERLCLLLRNLVAIHGVEQKNGIVLGAPFTHEALAQMLGCSRQWVTISLDRLQTKGIVKVGNRSLLIRRPDLL</sequence>
<reference evidence="6 7" key="1">
    <citation type="submission" date="2017-03" db="EMBL/GenBank/DDBJ databases">
        <authorList>
            <person name="Afonso C.L."/>
            <person name="Miller P.J."/>
            <person name="Scott M.A."/>
            <person name="Spackman E."/>
            <person name="Goraichik I."/>
            <person name="Dimitrov K.M."/>
            <person name="Suarez D.L."/>
            <person name="Swayne D.E."/>
        </authorList>
    </citation>
    <scope>NUCLEOTIDE SEQUENCE [LARGE SCALE GENOMIC DNA]</scope>
    <source>
        <strain evidence="6 7">CECT 7691</strain>
    </source>
</reference>
<dbReference type="PANTHER" id="PTHR24567">
    <property type="entry name" value="CRP FAMILY TRANSCRIPTIONAL REGULATORY PROTEIN"/>
    <property type="match status" value="1"/>
</dbReference>
<dbReference type="InParanoid" id="A0A1Y5TJ42"/>
<dbReference type="SMART" id="SM00100">
    <property type="entry name" value="cNMP"/>
    <property type="match status" value="1"/>
</dbReference>
<keyword evidence="3" id="KW-0804">Transcription</keyword>
<accession>A0A1Y5TJ42</accession>
<dbReference type="GO" id="GO:0003677">
    <property type="term" value="F:DNA binding"/>
    <property type="evidence" value="ECO:0007669"/>
    <property type="project" value="UniProtKB-KW"/>
</dbReference>
<dbReference type="GO" id="GO:0003700">
    <property type="term" value="F:DNA-binding transcription factor activity"/>
    <property type="evidence" value="ECO:0007669"/>
    <property type="project" value="TreeGrafter"/>
</dbReference>